<dbReference type="OrthoDB" id="124764at2"/>
<dbReference type="eggNOG" id="COG3427">
    <property type="taxonomic scope" value="Bacteria"/>
</dbReference>
<sequence precursor="true">MNDPLATYLHDHLAGSSFAVELLEKLASEFAGTQLGEVARQLLEQVSLDRKTLEQLIAQVGKAGSDLYDALGWLGERVSRIKLKHDDPAGIGAFQALETISLGILGKRAMWEALQAREKADSRIAGPDFEMLIRRAEQQFQQANQHRLELADGALSRKESNSSRL</sequence>
<dbReference type="InParanoid" id="Q01R94"/>
<dbReference type="EMBL" id="CP000473">
    <property type="protein sequence ID" value="ABJ87826.1"/>
    <property type="molecule type" value="Genomic_DNA"/>
</dbReference>
<dbReference type="HOGENOM" id="CLU_127596_1_0_0"/>
<dbReference type="KEGG" id="sus:Acid_6913"/>
<accession>Q01R94</accession>
<proteinExistence type="predicted"/>
<reference evidence="1" key="1">
    <citation type="submission" date="2006-10" db="EMBL/GenBank/DDBJ databases">
        <title>Complete sequence of Solibacter usitatus Ellin6076.</title>
        <authorList>
            <consortium name="US DOE Joint Genome Institute"/>
            <person name="Copeland A."/>
            <person name="Lucas S."/>
            <person name="Lapidus A."/>
            <person name="Barry K."/>
            <person name="Detter J.C."/>
            <person name="Glavina del Rio T."/>
            <person name="Hammon N."/>
            <person name="Israni S."/>
            <person name="Dalin E."/>
            <person name="Tice H."/>
            <person name="Pitluck S."/>
            <person name="Thompson L.S."/>
            <person name="Brettin T."/>
            <person name="Bruce D."/>
            <person name="Han C."/>
            <person name="Tapia R."/>
            <person name="Gilna P."/>
            <person name="Schmutz J."/>
            <person name="Larimer F."/>
            <person name="Land M."/>
            <person name="Hauser L."/>
            <person name="Kyrpides N."/>
            <person name="Mikhailova N."/>
            <person name="Janssen P.H."/>
            <person name="Kuske C.R."/>
            <person name="Richardson P."/>
        </authorList>
    </citation>
    <scope>NUCLEOTIDE SEQUENCE</scope>
    <source>
        <strain evidence="1">Ellin6076</strain>
    </source>
</reference>
<organism evidence="1">
    <name type="scientific">Solibacter usitatus (strain Ellin6076)</name>
    <dbReference type="NCBI Taxonomy" id="234267"/>
    <lineage>
        <taxon>Bacteria</taxon>
        <taxon>Pseudomonadati</taxon>
        <taxon>Acidobacteriota</taxon>
        <taxon>Terriglobia</taxon>
        <taxon>Bryobacterales</taxon>
        <taxon>Solibacteraceae</taxon>
        <taxon>Candidatus Solibacter</taxon>
    </lineage>
</organism>
<protein>
    <submittedName>
        <fullName evidence="1">Uncharacterized protein</fullName>
    </submittedName>
</protein>
<gene>
    <name evidence="1" type="ordered locus">Acid_6913</name>
</gene>
<name>Q01R94_SOLUE</name>
<dbReference type="STRING" id="234267.Acid_6913"/>
<dbReference type="AlphaFoldDB" id="Q01R94"/>
<evidence type="ECO:0000313" key="1">
    <source>
        <dbReference type="EMBL" id="ABJ87826.1"/>
    </source>
</evidence>